<evidence type="ECO:0000256" key="2">
    <source>
        <dbReference type="ARBA" id="ARBA00023125"/>
    </source>
</evidence>
<dbReference type="PROSITE" id="PS50987">
    <property type="entry name" value="HTH_ARSR_2"/>
    <property type="match status" value="1"/>
</dbReference>
<keyword evidence="3" id="KW-0804">Transcription</keyword>
<proteinExistence type="predicted"/>
<organism evidence="5 6">
    <name type="scientific">Mycobacterium deserti</name>
    <dbReference type="NCBI Taxonomy" id="2978347"/>
    <lineage>
        <taxon>Bacteria</taxon>
        <taxon>Bacillati</taxon>
        <taxon>Actinomycetota</taxon>
        <taxon>Actinomycetes</taxon>
        <taxon>Mycobacteriales</taxon>
        <taxon>Mycobacteriaceae</taxon>
        <taxon>Mycobacterium</taxon>
    </lineage>
</organism>
<dbReference type="InterPro" id="IPR001845">
    <property type="entry name" value="HTH_ArsR_DNA-bd_dom"/>
</dbReference>
<dbReference type="SUPFAM" id="SSF46785">
    <property type="entry name" value="Winged helix' DNA-binding domain"/>
    <property type="match status" value="1"/>
</dbReference>
<comment type="caution">
    <text evidence="5">The sequence shown here is derived from an EMBL/GenBank/DDBJ whole genome shotgun (WGS) entry which is preliminary data.</text>
</comment>
<keyword evidence="2" id="KW-0238">DNA-binding</keyword>
<protein>
    <submittedName>
        <fullName evidence="5">Metalloregulator ArsR/SmtB family transcription factor</fullName>
    </submittedName>
</protein>
<dbReference type="PRINTS" id="PR00778">
    <property type="entry name" value="HTHARSR"/>
</dbReference>
<gene>
    <name evidence="5" type="ORF">N4S67_27160</name>
</gene>
<reference evidence="6" key="1">
    <citation type="submission" date="2023-07" db="EMBL/GenBank/DDBJ databases">
        <authorList>
            <person name="Deng Y."/>
            <person name="Zhang Y.-Q."/>
        </authorList>
    </citation>
    <scope>NUCLEOTIDE SEQUENCE [LARGE SCALE GENOMIC DNA]</scope>
    <source>
        <strain evidence="6">CPCC 205710</strain>
    </source>
</reference>
<dbReference type="Pfam" id="PF01022">
    <property type="entry name" value="HTH_5"/>
    <property type="match status" value="1"/>
</dbReference>
<dbReference type="EMBL" id="JAODWD010000007">
    <property type="protein sequence ID" value="MCT7662083.1"/>
    <property type="molecule type" value="Genomic_DNA"/>
</dbReference>
<dbReference type="NCBIfam" id="NF033788">
    <property type="entry name" value="HTH_metalloreg"/>
    <property type="match status" value="1"/>
</dbReference>
<keyword evidence="6" id="KW-1185">Reference proteome</keyword>
<dbReference type="PANTHER" id="PTHR33154:SF18">
    <property type="entry name" value="ARSENICAL RESISTANCE OPERON REPRESSOR"/>
    <property type="match status" value="1"/>
</dbReference>
<feature type="domain" description="HTH arsR-type" evidence="4">
    <location>
        <begin position="24"/>
        <end position="120"/>
    </location>
</feature>
<dbReference type="InterPro" id="IPR011991">
    <property type="entry name" value="ArsR-like_HTH"/>
</dbReference>
<dbReference type="InterPro" id="IPR018334">
    <property type="entry name" value="ArsR_HTH"/>
</dbReference>
<dbReference type="InterPro" id="IPR051081">
    <property type="entry name" value="HTH_MetalResp_TranReg"/>
</dbReference>
<dbReference type="PROSITE" id="PS00846">
    <property type="entry name" value="HTH_ARSR_1"/>
    <property type="match status" value="1"/>
</dbReference>
<evidence type="ECO:0000313" key="5">
    <source>
        <dbReference type="EMBL" id="MCT7662083.1"/>
    </source>
</evidence>
<dbReference type="PANTHER" id="PTHR33154">
    <property type="entry name" value="TRANSCRIPTIONAL REGULATOR, ARSR FAMILY"/>
    <property type="match status" value="1"/>
</dbReference>
<dbReference type="InterPro" id="IPR036390">
    <property type="entry name" value="WH_DNA-bd_sf"/>
</dbReference>
<name>A0ABT2MIH1_9MYCO</name>
<evidence type="ECO:0000256" key="3">
    <source>
        <dbReference type="ARBA" id="ARBA00023163"/>
    </source>
</evidence>
<accession>A0ABT2MIH1</accession>
<dbReference type="InterPro" id="IPR036388">
    <property type="entry name" value="WH-like_DNA-bd_sf"/>
</dbReference>
<dbReference type="CDD" id="cd00090">
    <property type="entry name" value="HTH_ARSR"/>
    <property type="match status" value="1"/>
</dbReference>
<evidence type="ECO:0000259" key="4">
    <source>
        <dbReference type="PROSITE" id="PS50987"/>
    </source>
</evidence>
<evidence type="ECO:0000313" key="6">
    <source>
        <dbReference type="Proteomes" id="UP001206639"/>
    </source>
</evidence>
<dbReference type="RefSeq" id="WP_260996143.1">
    <property type="nucleotide sequence ID" value="NZ_JAODWD010000007.1"/>
</dbReference>
<evidence type="ECO:0000256" key="1">
    <source>
        <dbReference type="ARBA" id="ARBA00023015"/>
    </source>
</evidence>
<dbReference type="SMART" id="SM00418">
    <property type="entry name" value="HTH_ARSR"/>
    <property type="match status" value="1"/>
</dbReference>
<sequence>MSKPGLPLTDVSACAYAPLVREPLSSAAAADIAAKLKALSDPVRLRLFSLVASHANREACVCDISGDFDVSQPTISHHLRVLKEAGLLASERRASWVYYSVVPEALNLISSVLSTAADDMALGAPA</sequence>
<dbReference type="Gene3D" id="1.10.10.10">
    <property type="entry name" value="Winged helix-like DNA-binding domain superfamily/Winged helix DNA-binding domain"/>
    <property type="match status" value="1"/>
</dbReference>
<keyword evidence="1" id="KW-0805">Transcription regulation</keyword>
<dbReference type="Proteomes" id="UP001206639">
    <property type="component" value="Unassembled WGS sequence"/>
</dbReference>